<sequence>MKMMMISSSSTKMASMATRDYFYFLSSITTTTTTTTTSSLTHFRPLTCAAIPTSSSSLPAPRLVPHPPDLINWVRREGGFVHQAVKISQVDLYGLGLVASEEIPKGSDLIALPDHIPLQFGSLELDGGDAAHSVLVNLARQVPAPLCFFGHVFNAYAAYSSRKRLSS</sequence>
<accession>A0A4S4EEP8</accession>
<name>A0A4S4EEP8_CAMSN</name>
<dbReference type="EMBL" id="SDRB02005065">
    <property type="protein sequence ID" value="THG14858.1"/>
    <property type="molecule type" value="Genomic_DNA"/>
</dbReference>
<dbReference type="InterPro" id="IPR046341">
    <property type="entry name" value="SET_dom_sf"/>
</dbReference>
<gene>
    <name evidence="1" type="ORF">TEA_010425</name>
</gene>
<comment type="caution">
    <text evidence="1">The sequence shown here is derived from an EMBL/GenBank/DDBJ whole genome shotgun (WGS) entry which is preliminary data.</text>
</comment>
<evidence type="ECO:0000313" key="1">
    <source>
        <dbReference type="EMBL" id="THG14858.1"/>
    </source>
</evidence>
<reference evidence="1 2" key="1">
    <citation type="journal article" date="2018" name="Proc. Natl. Acad. Sci. U.S.A.">
        <title>Draft genome sequence of Camellia sinensis var. sinensis provides insights into the evolution of the tea genome and tea quality.</title>
        <authorList>
            <person name="Wei C."/>
            <person name="Yang H."/>
            <person name="Wang S."/>
            <person name="Zhao J."/>
            <person name="Liu C."/>
            <person name="Gao L."/>
            <person name="Xia E."/>
            <person name="Lu Y."/>
            <person name="Tai Y."/>
            <person name="She G."/>
            <person name="Sun J."/>
            <person name="Cao H."/>
            <person name="Tong W."/>
            <person name="Gao Q."/>
            <person name="Li Y."/>
            <person name="Deng W."/>
            <person name="Jiang X."/>
            <person name="Wang W."/>
            <person name="Chen Q."/>
            <person name="Zhang S."/>
            <person name="Li H."/>
            <person name="Wu J."/>
            <person name="Wang P."/>
            <person name="Li P."/>
            <person name="Shi C."/>
            <person name="Zheng F."/>
            <person name="Jian J."/>
            <person name="Huang B."/>
            <person name="Shan D."/>
            <person name="Shi M."/>
            <person name="Fang C."/>
            <person name="Yue Y."/>
            <person name="Li F."/>
            <person name="Li D."/>
            <person name="Wei S."/>
            <person name="Han B."/>
            <person name="Jiang C."/>
            <person name="Yin Y."/>
            <person name="Xia T."/>
            <person name="Zhang Z."/>
            <person name="Bennetzen J.L."/>
            <person name="Zhao S."/>
            <person name="Wan X."/>
        </authorList>
    </citation>
    <scope>NUCLEOTIDE SEQUENCE [LARGE SCALE GENOMIC DNA]</scope>
    <source>
        <strain evidence="2">cv. Shuchazao</strain>
        <tissue evidence="1">Leaf</tissue>
    </source>
</reference>
<dbReference type="SUPFAM" id="SSF82199">
    <property type="entry name" value="SET domain"/>
    <property type="match status" value="1"/>
</dbReference>
<dbReference type="Proteomes" id="UP000306102">
    <property type="component" value="Unassembled WGS sequence"/>
</dbReference>
<proteinExistence type="predicted"/>
<keyword evidence="2" id="KW-1185">Reference proteome</keyword>
<dbReference type="Gene3D" id="3.90.1410.10">
    <property type="entry name" value="set domain protein methyltransferase, domain 1"/>
    <property type="match status" value="1"/>
</dbReference>
<evidence type="ECO:0000313" key="2">
    <source>
        <dbReference type="Proteomes" id="UP000306102"/>
    </source>
</evidence>
<organism evidence="1 2">
    <name type="scientific">Camellia sinensis var. sinensis</name>
    <name type="common">China tea</name>
    <dbReference type="NCBI Taxonomy" id="542762"/>
    <lineage>
        <taxon>Eukaryota</taxon>
        <taxon>Viridiplantae</taxon>
        <taxon>Streptophyta</taxon>
        <taxon>Embryophyta</taxon>
        <taxon>Tracheophyta</taxon>
        <taxon>Spermatophyta</taxon>
        <taxon>Magnoliopsida</taxon>
        <taxon>eudicotyledons</taxon>
        <taxon>Gunneridae</taxon>
        <taxon>Pentapetalae</taxon>
        <taxon>asterids</taxon>
        <taxon>Ericales</taxon>
        <taxon>Theaceae</taxon>
        <taxon>Camellia</taxon>
    </lineage>
</organism>
<protein>
    <submittedName>
        <fullName evidence="1">Uncharacterized protein</fullName>
    </submittedName>
</protein>
<dbReference type="AlphaFoldDB" id="A0A4S4EEP8"/>
<dbReference type="STRING" id="542762.A0A4S4EEP8"/>